<reference evidence="3" key="1">
    <citation type="journal article" date="2015" name="PLoS Genet.">
        <title>Genome Sequence and Transcriptome Analyses of Chrysochromulina tobin: Metabolic Tools for Enhanced Algal Fitness in the Prominent Order Prymnesiales (Haptophyceae).</title>
        <authorList>
            <person name="Hovde B.T."/>
            <person name="Deodato C.R."/>
            <person name="Hunsperger H.M."/>
            <person name="Ryken S.A."/>
            <person name="Yost W."/>
            <person name="Jha R.K."/>
            <person name="Patterson J."/>
            <person name="Monnat R.J. Jr."/>
            <person name="Barlow S.B."/>
            <person name="Starkenburg S.R."/>
            <person name="Cattolico R.A."/>
        </authorList>
    </citation>
    <scope>NUCLEOTIDE SEQUENCE</scope>
    <source>
        <strain evidence="3">CCMP291</strain>
    </source>
</reference>
<dbReference type="InterPro" id="IPR026913">
    <property type="entry name" value="METTL24"/>
</dbReference>
<keyword evidence="3" id="KW-1185">Reference proteome</keyword>
<dbReference type="AlphaFoldDB" id="A0A0M0JJH0"/>
<gene>
    <name evidence="2" type="ORF">Ctob_002920</name>
</gene>
<accession>A0A0M0JJH0</accession>
<dbReference type="OrthoDB" id="10006218at2759"/>
<proteinExistence type="predicted"/>
<evidence type="ECO:0000313" key="3">
    <source>
        <dbReference type="Proteomes" id="UP000037460"/>
    </source>
</evidence>
<dbReference type="Proteomes" id="UP000037460">
    <property type="component" value="Unassembled WGS sequence"/>
</dbReference>
<dbReference type="PANTHER" id="PTHR32026">
    <property type="entry name" value="METHYLTRANSFERASE-LIKE PROTEIN 24"/>
    <property type="match status" value="1"/>
</dbReference>
<name>A0A0M0JJH0_9EUKA</name>
<protein>
    <recommendedName>
        <fullName evidence="1">Methyltransferase domain-containing protein</fullName>
    </recommendedName>
</protein>
<sequence>MPCIGNRQRVQMLQKRMRADVRVDAPRSLCAWDAYRHRDDCTVYSLGSNGDIAFERAVINSTTSCIVHTFDCTMQGMRWQTERRLGERLWFHPWCISARDGDPDQRYMTLSTVQRRLGHKKLSLLKVDIEGFEHNLFSSWRAEDRWLPEQLTAELHCTTELLSGRYRFMSVGEQTALLHHFHLLGYRLATLEWEGGGIDVTFIRAVCPTF</sequence>
<dbReference type="Pfam" id="PF13383">
    <property type="entry name" value="Methyltransf_22"/>
    <property type="match status" value="1"/>
</dbReference>
<feature type="domain" description="Methyltransferase" evidence="1">
    <location>
        <begin position="16"/>
        <end position="158"/>
    </location>
</feature>
<dbReference type="EMBL" id="JWZX01002826">
    <property type="protein sequence ID" value="KOO26630.1"/>
    <property type="molecule type" value="Genomic_DNA"/>
</dbReference>
<organism evidence="2 3">
    <name type="scientific">Chrysochromulina tobinii</name>
    <dbReference type="NCBI Taxonomy" id="1460289"/>
    <lineage>
        <taxon>Eukaryota</taxon>
        <taxon>Haptista</taxon>
        <taxon>Haptophyta</taxon>
        <taxon>Prymnesiophyceae</taxon>
        <taxon>Prymnesiales</taxon>
        <taxon>Chrysochromulinaceae</taxon>
        <taxon>Chrysochromulina</taxon>
    </lineage>
</organism>
<dbReference type="InterPro" id="IPR025714">
    <property type="entry name" value="Methyltranfer_dom"/>
</dbReference>
<comment type="caution">
    <text evidence="2">The sequence shown here is derived from an EMBL/GenBank/DDBJ whole genome shotgun (WGS) entry which is preliminary data.</text>
</comment>
<evidence type="ECO:0000259" key="1">
    <source>
        <dbReference type="Pfam" id="PF13383"/>
    </source>
</evidence>
<dbReference type="PANTHER" id="PTHR32026:SF10">
    <property type="entry name" value="METHYLTRANSFERASE-LIKE PROTEIN 24-RELATED"/>
    <property type="match status" value="1"/>
</dbReference>
<evidence type="ECO:0000313" key="2">
    <source>
        <dbReference type="EMBL" id="KOO26630.1"/>
    </source>
</evidence>